<dbReference type="EMBL" id="LK021340">
    <property type="protein sequence ID" value="CDQ46319.1"/>
    <property type="molecule type" value="Genomic_DNA"/>
</dbReference>
<dbReference type="Proteomes" id="UP000028864">
    <property type="component" value="Unassembled WGS sequence"/>
</dbReference>
<accession>A0AAV2WQC5</accession>
<dbReference type="AlphaFoldDB" id="A0AAV2WQC5"/>
<sequence length="37" mass="4174">MIIIKPAEKTGVGREGVRYAMEDYTDPRRLLLTGLPL</sequence>
<proteinExistence type="predicted"/>
<organism evidence="1 2">
    <name type="scientific">Mycolicibacterium neoaurum</name>
    <name type="common">Mycobacterium neoaurum</name>
    <dbReference type="NCBI Taxonomy" id="1795"/>
    <lineage>
        <taxon>Bacteria</taxon>
        <taxon>Bacillati</taxon>
        <taxon>Actinomycetota</taxon>
        <taxon>Actinomycetes</taxon>
        <taxon>Mycobacteriales</taxon>
        <taxon>Mycobacteriaceae</taxon>
        <taxon>Mycolicibacterium</taxon>
    </lineage>
</organism>
<reference evidence="1" key="1">
    <citation type="submission" date="2014-05" db="EMBL/GenBank/DDBJ databases">
        <authorList>
            <person name="Urmite Genomes"/>
        </authorList>
    </citation>
    <scope>NUCLEOTIDE SEQUENCE</scope>
    <source>
        <strain evidence="1">DSM 44074</strain>
    </source>
</reference>
<evidence type="ECO:0000313" key="1">
    <source>
        <dbReference type="EMBL" id="CDQ46319.1"/>
    </source>
</evidence>
<reference evidence="1" key="2">
    <citation type="submission" date="2015-09" db="EMBL/GenBank/DDBJ databases">
        <title>Draft genome sequence of Mycobacterium neoaurum DSM 44074.</title>
        <authorList>
            <person name="Croce O."/>
            <person name="Robert C."/>
            <person name="Raoult D."/>
            <person name="Drancourt M."/>
        </authorList>
    </citation>
    <scope>NUCLEOTIDE SEQUENCE</scope>
    <source>
        <strain evidence="1">DSM 44074</strain>
    </source>
</reference>
<gene>
    <name evidence="1" type="ORF">BN1047_04226</name>
</gene>
<protein>
    <submittedName>
        <fullName evidence="1">Uncharacterized protein</fullName>
    </submittedName>
</protein>
<name>A0AAV2WQC5_MYCNE</name>
<evidence type="ECO:0000313" key="2">
    <source>
        <dbReference type="Proteomes" id="UP000028864"/>
    </source>
</evidence>